<gene>
    <name evidence="1" type="ORF">B9Q04_10800</name>
</gene>
<protein>
    <recommendedName>
        <fullName evidence="3">Thermopsin</fullName>
    </recommendedName>
</protein>
<feature type="non-terminal residue" evidence="1">
    <location>
        <position position="428"/>
    </location>
</feature>
<dbReference type="AlphaFoldDB" id="A0A2R6C972"/>
<dbReference type="EMBL" id="NEXF01000248">
    <property type="protein sequence ID" value="PSO07455.1"/>
    <property type="molecule type" value="Genomic_DNA"/>
</dbReference>
<comment type="caution">
    <text evidence="1">The sequence shown here is derived from an EMBL/GenBank/DDBJ whole genome shotgun (WGS) entry which is preliminary data.</text>
</comment>
<evidence type="ECO:0000313" key="2">
    <source>
        <dbReference type="Proteomes" id="UP000242015"/>
    </source>
</evidence>
<evidence type="ECO:0000313" key="1">
    <source>
        <dbReference type="EMBL" id="PSO07455.1"/>
    </source>
</evidence>
<name>A0A2R6C972_9ARCH</name>
<reference evidence="1 2" key="1">
    <citation type="submission" date="2017-04" db="EMBL/GenBank/DDBJ databases">
        <title>Novel microbial lineages endemic to geothermal iron-oxide mats fill important gaps in the evolutionary history of Archaea.</title>
        <authorList>
            <person name="Jay Z.J."/>
            <person name="Beam J.P."/>
            <person name="Dlakic M."/>
            <person name="Rusch D.B."/>
            <person name="Kozubal M.A."/>
            <person name="Inskeep W.P."/>
        </authorList>
    </citation>
    <scope>NUCLEOTIDE SEQUENCE [LARGE SCALE GENOMIC DNA]</scope>
    <source>
        <strain evidence="1">BE_D</strain>
    </source>
</reference>
<evidence type="ECO:0008006" key="3">
    <source>
        <dbReference type="Google" id="ProtNLM"/>
    </source>
</evidence>
<proteinExistence type="predicted"/>
<dbReference type="Proteomes" id="UP000242015">
    <property type="component" value="Unassembled WGS sequence"/>
</dbReference>
<organism evidence="1 2">
    <name type="scientific">Candidatus Marsarchaeota G2 archaeon BE_D</name>
    <dbReference type="NCBI Taxonomy" id="1978158"/>
    <lineage>
        <taxon>Archaea</taxon>
        <taxon>Candidatus Marsarchaeota</taxon>
        <taxon>Candidatus Marsarchaeota group 2</taxon>
    </lineage>
</organism>
<sequence length="428" mass="47582">MRKNISLFVVTLMALSVLSTLGVVDTVAQTTGFSTAPVNLTLNTTEVLPANYYYYYSFSLPNTYPNATFGYYFSVSNTSVSTALMTSTQFKQFNTTGSFSGGYIADQNGTLNFDGMLFTQGVYYLVVYAYQAPAEVEIYLSVNSTIQAVNATQYVGEFETIPADEYMNIVLHYETLGSPFNLTVFGVSNQTVEYTVIDETTQTKVLSSPPVTVTNLSIQPLSYNYTLTNLRQGLYTLIIGNPHNSPAYVYFEYHIYPKYVNPYLNFEFERNGAPTGLAAYGVLNQSGTPTPYLINTSSVLGYANISSILAYNQTAAQQANLPDPYMASLQLNLILGVENSDGSYYVYWPQNVPRFYTDKQLVQLSNNVFNMSGDGAYLSNSSITSPNGVVIEHQNGGVTQYYYGNYLNQPIWSYRLPFAFMLLMNESV</sequence>
<dbReference type="InterPro" id="IPR007981">
    <property type="entry name" value="Peptidase_A5"/>
</dbReference>
<accession>A0A2R6C972</accession>
<dbReference type="Pfam" id="PF05317">
    <property type="entry name" value="Thermopsin"/>
    <property type="match status" value="1"/>
</dbReference>